<reference evidence="2" key="1">
    <citation type="submission" date="2023-03" db="EMBL/GenBank/DDBJ databases">
        <title>Massive genome expansion in bonnet fungi (Mycena s.s.) driven by repeated elements and novel gene families across ecological guilds.</title>
        <authorList>
            <consortium name="Lawrence Berkeley National Laboratory"/>
            <person name="Harder C.B."/>
            <person name="Miyauchi S."/>
            <person name="Viragh M."/>
            <person name="Kuo A."/>
            <person name="Thoen E."/>
            <person name="Andreopoulos B."/>
            <person name="Lu D."/>
            <person name="Skrede I."/>
            <person name="Drula E."/>
            <person name="Henrissat B."/>
            <person name="Morin E."/>
            <person name="Kohler A."/>
            <person name="Barry K."/>
            <person name="LaButti K."/>
            <person name="Morin E."/>
            <person name="Salamov A."/>
            <person name="Lipzen A."/>
            <person name="Mereny Z."/>
            <person name="Hegedus B."/>
            <person name="Baldrian P."/>
            <person name="Stursova M."/>
            <person name="Weitz H."/>
            <person name="Taylor A."/>
            <person name="Grigoriev I.V."/>
            <person name="Nagy L.G."/>
            <person name="Martin F."/>
            <person name="Kauserud H."/>
        </authorList>
    </citation>
    <scope>NUCLEOTIDE SEQUENCE</scope>
    <source>
        <strain evidence="2">CBHHK200</strain>
    </source>
</reference>
<sequence>MQQIISEAKRPNKDAQKRAERLIREAKVIARGEDGEPGHYGQIAKDIALIPAEHIAFFFSAVTRAGLKAFHPDVFGPTHSTYNQLHRHLAVSTFRSIAGWYGYTALNVSLTVANDYHLLSEMYDNYMFGTVKAAHSDDERPPGGDARKKKGLIICTKEGRSAIVTAFVRELDANINKRAEREPKRGTKCAPKRTVTNPPTAASTLSRVLPVGVPIDFWTPKFYNEELDTREKAMYVDTGVAFPLEKFCNDQDVTKWAKMPAKQFMEKYGNDVLAQYNLPTPEEIAALGLDKDYDADDDSDDESTDLEDTEDDEMEE</sequence>
<evidence type="ECO:0000256" key="1">
    <source>
        <dbReference type="SAM" id="MobiDB-lite"/>
    </source>
</evidence>
<gene>
    <name evidence="2" type="ORF">C8F04DRAFT_962372</name>
</gene>
<organism evidence="2 3">
    <name type="scientific">Mycena alexandri</name>
    <dbReference type="NCBI Taxonomy" id="1745969"/>
    <lineage>
        <taxon>Eukaryota</taxon>
        <taxon>Fungi</taxon>
        <taxon>Dikarya</taxon>
        <taxon>Basidiomycota</taxon>
        <taxon>Agaricomycotina</taxon>
        <taxon>Agaricomycetes</taxon>
        <taxon>Agaricomycetidae</taxon>
        <taxon>Agaricales</taxon>
        <taxon>Marasmiineae</taxon>
        <taxon>Mycenaceae</taxon>
        <taxon>Mycena</taxon>
    </lineage>
</organism>
<accession>A0AAD6SQC6</accession>
<name>A0AAD6SQC6_9AGAR</name>
<feature type="compositionally biased region" description="Acidic residues" evidence="1">
    <location>
        <begin position="293"/>
        <end position="316"/>
    </location>
</feature>
<feature type="region of interest" description="Disordered" evidence="1">
    <location>
        <begin position="288"/>
        <end position="316"/>
    </location>
</feature>
<dbReference type="Proteomes" id="UP001218188">
    <property type="component" value="Unassembled WGS sequence"/>
</dbReference>
<evidence type="ECO:0000313" key="2">
    <source>
        <dbReference type="EMBL" id="KAJ7029892.1"/>
    </source>
</evidence>
<comment type="caution">
    <text evidence="2">The sequence shown here is derived from an EMBL/GenBank/DDBJ whole genome shotgun (WGS) entry which is preliminary data.</text>
</comment>
<protein>
    <submittedName>
        <fullName evidence="2">Uncharacterized protein</fullName>
    </submittedName>
</protein>
<evidence type="ECO:0000313" key="3">
    <source>
        <dbReference type="Proteomes" id="UP001218188"/>
    </source>
</evidence>
<keyword evidence="3" id="KW-1185">Reference proteome</keyword>
<dbReference type="EMBL" id="JARJCM010000096">
    <property type="protein sequence ID" value="KAJ7029892.1"/>
    <property type="molecule type" value="Genomic_DNA"/>
</dbReference>
<dbReference type="AlphaFoldDB" id="A0AAD6SQC6"/>
<feature type="region of interest" description="Disordered" evidence="1">
    <location>
        <begin position="180"/>
        <end position="200"/>
    </location>
</feature>
<proteinExistence type="predicted"/>